<evidence type="ECO:0000256" key="6">
    <source>
        <dbReference type="SAM" id="Phobius"/>
    </source>
</evidence>
<dbReference type="PANTHER" id="PTHR47755:SF1">
    <property type="entry name" value="CELL DIVISION PROTEIN FTSX"/>
    <property type="match status" value="1"/>
</dbReference>
<keyword evidence="8" id="KW-0132">Cell division</keyword>
<keyword evidence="5 6" id="KW-0472">Membrane</keyword>
<proteinExistence type="predicted"/>
<organism evidence="8 9">
    <name type="scientific">Octadecabacter dasysiphoniae</name>
    <dbReference type="NCBI Taxonomy" id="2909341"/>
    <lineage>
        <taxon>Bacteria</taxon>
        <taxon>Pseudomonadati</taxon>
        <taxon>Pseudomonadota</taxon>
        <taxon>Alphaproteobacteria</taxon>
        <taxon>Rhodobacterales</taxon>
        <taxon>Roseobacteraceae</taxon>
        <taxon>Octadecabacter</taxon>
    </lineage>
</organism>
<evidence type="ECO:0000256" key="3">
    <source>
        <dbReference type="ARBA" id="ARBA00022692"/>
    </source>
</evidence>
<keyword evidence="4 6" id="KW-1133">Transmembrane helix</keyword>
<keyword evidence="3 6" id="KW-0812">Transmembrane</keyword>
<evidence type="ECO:0000256" key="5">
    <source>
        <dbReference type="ARBA" id="ARBA00023136"/>
    </source>
</evidence>
<dbReference type="InterPro" id="IPR003838">
    <property type="entry name" value="ABC3_permease_C"/>
</dbReference>
<keyword evidence="2" id="KW-1003">Cell membrane</keyword>
<evidence type="ECO:0000256" key="2">
    <source>
        <dbReference type="ARBA" id="ARBA00022475"/>
    </source>
</evidence>
<feature type="domain" description="ABC3 transporter permease C-terminal" evidence="7">
    <location>
        <begin position="179"/>
        <end position="288"/>
    </location>
</feature>
<comment type="caution">
    <text evidence="8">The sequence shown here is derived from an EMBL/GenBank/DDBJ whole genome shotgun (WGS) entry which is preliminary data.</text>
</comment>
<dbReference type="GO" id="GO:0051301">
    <property type="term" value="P:cell division"/>
    <property type="evidence" value="ECO:0007669"/>
    <property type="project" value="UniProtKB-KW"/>
</dbReference>
<dbReference type="Pfam" id="PF02687">
    <property type="entry name" value="FtsX"/>
    <property type="match status" value="1"/>
</dbReference>
<dbReference type="Proteomes" id="UP001200557">
    <property type="component" value="Unassembled WGS sequence"/>
</dbReference>
<comment type="subcellular location">
    <subcellularLocation>
        <location evidence="1">Cell membrane</location>
        <topology evidence="1">Multi-pass membrane protein</topology>
    </subcellularLocation>
</comment>
<name>A0ABS9CXM9_9RHOB</name>
<feature type="transmembrane region" description="Helical" evidence="6">
    <location>
        <begin position="175"/>
        <end position="200"/>
    </location>
</feature>
<sequence length="300" mass="31767">MDFIARVLTLLSGDPQADRAVPPTGYTARLTLLTSGAMAFLAVFALALSLATGRLADRWSAELAQTSTLRISAPADQMDAQTLAALEVLRTTPGVADARALDADEQRALLAPWFGPDLPVETLPIPQLIEVIADGTGYDTAGLRARLQAEVPGAVLDDHTRWREPLVEAASRLRLLGFVSILLIAGATGAMITLAANAALAANAQLIRVMRLVGARDIYIARAFVRRFTLRALLGAAVGTAIGTLAVLLLPSTDAAGGFLTGLGFQGWHWLWPLTIPILAAFVAFVATRQAALRTLKEQS</sequence>
<evidence type="ECO:0000256" key="4">
    <source>
        <dbReference type="ARBA" id="ARBA00022989"/>
    </source>
</evidence>
<evidence type="ECO:0000259" key="7">
    <source>
        <dbReference type="Pfam" id="PF02687"/>
    </source>
</evidence>
<evidence type="ECO:0000313" key="8">
    <source>
        <dbReference type="EMBL" id="MCF2871155.1"/>
    </source>
</evidence>
<evidence type="ECO:0000256" key="1">
    <source>
        <dbReference type="ARBA" id="ARBA00004651"/>
    </source>
</evidence>
<dbReference type="PANTHER" id="PTHR47755">
    <property type="entry name" value="CELL DIVISION PROTEIN FTSX"/>
    <property type="match status" value="1"/>
</dbReference>
<feature type="transmembrane region" description="Helical" evidence="6">
    <location>
        <begin position="232"/>
        <end position="250"/>
    </location>
</feature>
<dbReference type="RefSeq" id="WP_235225272.1">
    <property type="nucleotide sequence ID" value="NZ_JAKGAQ010000002.1"/>
</dbReference>
<feature type="transmembrane region" description="Helical" evidence="6">
    <location>
        <begin position="29"/>
        <end position="51"/>
    </location>
</feature>
<gene>
    <name evidence="8" type="ORF">L0664_08760</name>
</gene>
<evidence type="ECO:0000313" key="9">
    <source>
        <dbReference type="Proteomes" id="UP001200557"/>
    </source>
</evidence>
<keyword evidence="9" id="KW-1185">Reference proteome</keyword>
<dbReference type="EMBL" id="JAKGAQ010000002">
    <property type="protein sequence ID" value="MCF2871155.1"/>
    <property type="molecule type" value="Genomic_DNA"/>
</dbReference>
<protein>
    <submittedName>
        <fullName evidence="8">Cell division protein FtsX</fullName>
    </submittedName>
</protein>
<keyword evidence="8" id="KW-0131">Cell cycle</keyword>
<reference evidence="8 9" key="1">
    <citation type="submission" date="2022-01" db="EMBL/GenBank/DDBJ databases">
        <title>Octadecabacter sp. nov., isolated from a marine alga.</title>
        <authorList>
            <person name="Jin M.S."/>
            <person name="Kim H.M."/>
            <person name="Han D.M."/>
            <person name="Jung J.J."/>
            <person name="Jeon C.O."/>
        </authorList>
    </citation>
    <scope>NUCLEOTIDE SEQUENCE [LARGE SCALE GENOMIC DNA]</scope>
    <source>
        <strain evidence="8 9">G9-8</strain>
    </source>
</reference>
<accession>A0ABS9CXM9</accession>
<feature type="transmembrane region" description="Helical" evidence="6">
    <location>
        <begin position="270"/>
        <end position="288"/>
    </location>
</feature>
<dbReference type="InterPro" id="IPR004513">
    <property type="entry name" value="FtsX"/>
</dbReference>